<feature type="domain" description="16S/18S rRNA aminocarboxypropyltransferase Tsr3 C-terminal" evidence="7">
    <location>
        <begin position="48"/>
        <end position="154"/>
    </location>
</feature>
<dbReference type="PANTHER" id="PTHR20426:SF0">
    <property type="entry name" value="18S RRNA AMINOCARBOXYPROPYLTRANSFERASE"/>
    <property type="match status" value="1"/>
</dbReference>
<dbReference type="NCBIfam" id="NF002621">
    <property type="entry name" value="PRK02287.1"/>
    <property type="match status" value="1"/>
</dbReference>
<dbReference type="Pfam" id="PF04068">
    <property type="entry name" value="Fer4_RLI"/>
    <property type="match status" value="1"/>
</dbReference>
<dbReference type="InterPro" id="IPR007209">
    <property type="entry name" value="RNaseL-inhib-like_metal-bd_dom"/>
</dbReference>
<keyword evidence="2" id="KW-0963">Cytoplasm</keyword>
<evidence type="ECO:0000256" key="6">
    <source>
        <dbReference type="ARBA" id="ARBA00022691"/>
    </source>
</evidence>
<dbReference type="EMBL" id="KF900431">
    <property type="protein sequence ID" value="AIE94812.1"/>
    <property type="molecule type" value="Genomic_DNA"/>
</dbReference>
<evidence type="ECO:0000256" key="1">
    <source>
        <dbReference type="ARBA" id="ARBA00014114"/>
    </source>
</evidence>
<dbReference type="InterPro" id="IPR007177">
    <property type="entry name" value="Tsr3_C"/>
</dbReference>
<dbReference type="AlphaFoldDB" id="A0A075FYW4"/>
<evidence type="ECO:0000313" key="9">
    <source>
        <dbReference type="EMBL" id="AIE94812.1"/>
    </source>
</evidence>
<sequence length="156" mass="17475">MIFHYMSIEIRILCFDQDDPKKCTAKRMERFGLSRNYSSLRTLPLQGIALDPFSERVLSHNDSILAEVGGIVGVDCSWNMAEVTFSKLKLMGLEPRRLPDVIPANPVNSGKIGKLTTAEAIASALMLCHQKEQAAEIMSIFKWGPAFLEMNSSIWK</sequence>
<dbReference type="GO" id="GO:0106388">
    <property type="term" value="F:rRNA small subunit aminocarboxypropyltransferase activity"/>
    <property type="evidence" value="ECO:0007669"/>
    <property type="project" value="InterPro"/>
</dbReference>
<keyword evidence="5" id="KW-0808">Transferase</keyword>
<proteinExistence type="predicted"/>
<organism evidence="9">
    <name type="scientific">uncultured marine group II/III euryarchaeote AD1000_53_H05</name>
    <dbReference type="NCBI Taxonomy" id="1457782"/>
    <lineage>
        <taxon>Archaea</taxon>
        <taxon>Methanobacteriati</taxon>
        <taxon>Methanobacteriota</taxon>
        <taxon>environmental samples</taxon>
    </lineage>
</organism>
<evidence type="ECO:0000259" key="8">
    <source>
        <dbReference type="Pfam" id="PF04068"/>
    </source>
</evidence>
<keyword evidence="4" id="KW-0698">rRNA processing</keyword>
<gene>
    <name evidence="9" type="primary">TSR3</name>
</gene>
<evidence type="ECO:0000256" key="5">
    <source>
        <dbReference type="ARBA" id="ARBA00022679"/>
    </source>
</evidence>
<evidence type="ECO:0000256" key="3">
    <source>
        <dbReference type="ARBA" id="ARBA00022517"/>
    </source>
</evidence>
<keyword evidence="3" id="KW-0690">Ribosome biogenesis</keyword>
<accession>A0A075FYW4</accession>
<keyword evidence="6" id="KW-0949">S-adenosyl-L-methionine</keyword>
<dbReference type="Pfam" id="PF04034">
    <property type="entry name" value="Ribo_biogen_C"/>
    <property type="match status" value="1"/>
</dbReference>
<protein>
    <recommendedName>
        <fullName evidence="1">16S rRNA aminocarboxypropyltransferase</fullName>
    </recommendedName>
</protein>
<evidence type="ECO:0000259" key="7">
    <source>
        <dbReference type="Pfam" id="PF04034"/>
    </source>
</evidence>
<reference evidence="9" key="1">
    <citation type="journal article" date="2014" name="Genome Biol. Evol.">
        <title>Pangenome evidence for extensive interdomain horizontal transfer affecting lineage core and shell genes in uncultured planktonic thaumarchaeota and euryarchaeota.</title>
        <authorList>
            <person name="Deschamps P."/>
            <person name="Zivanovic Y."/>
            <person name="Moreira D."/>
            <person name="Rodriguez-Valera F."/>
            <person name="Lopez-Garcia P."/>
        </authorList>
    </citation>
    <scope>NUCLEOTIDE SEQUENCE</scope>
</reference>
<evidence type="ECO:0000256" key="4">
    <source>
        <dbReference type="ARBA" id="ARBA00022552"/>
    </source>
</evidence>
<feature type="domain" description="RNase L inhibitor RLI-like possible metal-binding" evidence="8">
    <location>
        <begin position="13"/>
        <end position="34"/>
    </location>
</feature>
<dbReference type="GO" id="GO:0006364">
    <property type="term" value="P:rRNA processing"/>
    <property type="evidence" value="ECO:0007669"/>
    <property type="project" value="UniProtKB-KW"/>
</dbReference>
<name>A0A075FYW4_9EURY</name>
<dbReference type="InterPro" id="IPR022968">
    <property type="entry name" value="Tsr3-like"/>
</dbReference>
<dbReference type="PANTHER" id="PTHR20426">
    <property type="entry name" value="RIBOSOME BIOGENESIS PROTEIN TSR3 HOMOLOG"/>
    <property type="match status" value="1"/>
</dbReference>
<evidence type="ECO:0000256" key="2">
    <source>
        <dbReference type="ARBA" id="ARBA00022490"/>
    </source>
</evidence>